<feature type="domain" description="PCI" evidence="8">
    <location>
        <begin position="200"/>
        <end position="363"/>
    </location>
</feature>
<keyword evidence="7" id="KW-0539">Nucleus</keyword>
<proteinExistence type="inferred from homology"/>
<comment type="similarity">
    <text evidence="3">Belongs to the CSN4 family.</text>
</comment>
<evidence type="ECO:0000313" key="9">
    <source>
        <dbReference type="EMBL" id="ORE21688.1"/>
    </source>
</evidence>
<evidence type="ECO:0000313" key="10">
    <source>
        <dbReference type="Proteomes" id="UP000242381"/>
    </source>
</evidence>
<dbReference type="InterPro" id="IPR040134">
    <property type="entry name" value="PSMD12/CSN4"/>
</dbReference>
<accession>A0A0A1P3A1</accession>
<dbReference type="PANTHER" id="PTHR10855:SF2">
    <property type="entry name" value="COP9 SIGNALOSOME COMPLEX SUBUNIT 4"/>
    <property type="match status" value="1"/>
</dbReference>
<evidence type="ECO:0000256" key="2">
    <source>
        <dbReference type="ARBA" id="ARBA00004496"/>
    </source>
</evidence>
<evidence type="ECO:0000256" key="1">
    <source>
        <dbReference type="ARBA" id="ARBA00004123"/>
    </source>
</evidence>
<keyword evidence="6" id="KW-0736">Signalosome</keyword>
<dbReference type="InterPro" id="IPR000717">
    <property type="entry name" value="PCI_dom"/>
</dbReference>
<evidence type="ECO:0000259" key="8">
    <source>
        <dbReference type="PROSITE" id="PS50250"/>
    </source>
</evidence>
<name>A0A0A1P3A1_RHIZD</name>
<dbReference type="InterPro" id="IPR054559">
    <property type="entry name" value="PSMD12-CSN4-like_N"/>
</dbReference>
<feature type="non-terminal residue" evidence="9">
    <location>
        <position position="1"/>
    </location>
</feature>
<dbReference type="PROSITE" id="PS50250">
    <property type="entry name" value="PCI"/>
    <property type="match status" value="1"/>
</dbReference>
<keyword evidence="5" id="KW-0963">Cytoplasm</keyword>
<dbReference type="GO" id="GO:0005829">
    <property type="term" value="C:cytosol"/>
    <property type="evidence" value="ECO:0007669"/>
    <property type="project" value="TreeGrafter"/>
</dbReference>
<organism evidence="9 10">
    <name type="scientific">Rhizopus microsporus</name>
    <dbReference type="NCBI Taxonomy" id="58291"/>
    <lineage>
        <taxon>Eukaryota</taxon>
        <taxon>Fungi</taxon>
        <taxon>Fungi incertae sedis</taxon>
        <taxon>Mucoromycota</taxon>
        <taxon>Mucoromycotina</taxon>
        <taxon>Mucoromycetes</taxon>
        <taxon>Mucorales</taxon>
        <taxon>Mucorineae</taxon>
        <taxon>Rhizopodaceae</taxon>
        <taxon>Rhizopus</taxon>
    </lineage>
</organism>
<dbReference type="VEuPathDB" id="FungiDB:BCV72DRAFT_26407"/>
<dbReference type="Pfam" id="PF22241">
    <property type="entry name" value="PSMD12-CSN4_N"/>
    <property type="match status" value="1"/>
</dbReference>
<dbReference type="SUPFAM" id="SSF46785">
    <property type="entry name" value="Winged helix' DNA-binding domain"/>
    <property type="match status" value="1"/>
</dbReference>
<dbReference type="OMA" id="KNIMHTV"/>
<dbReference type="PANTHER" id="PTHR10855">
    <property type="entry name" value="26S PROTEASOME NON-ATPASE REGULATORY SUBUNIT 12/COP9 SIGNALOSOME COMPLEX SUBUNIT 4"/>
    <property type="match status" value="1"/>
</dbReference>
<sequence>MNLQTRLQECLSIPQQKEKIDAFSSVLNDILLSSSNTQDLEYYIDAVLNDQVGLVASRQLLSDFIALFDQKITNHSTQKQLLLYAIARTQPRSVSFEESLSQLREKLADVYESEDDYLEAAKTLQGIPLDSGHRAVSDEYRLKIYMRIVKLLLEEDEAIQAETYLNRTALLIASSSDTLLTLTYKLSQARILDAKRKFLEASSKYHELSYVAEIPEDERILCLTAAVQCAVLAGAGPQRSCTLATLYKDERTHQLPSYAILEKTYLERIIRPDEVSEFVSTLKPHHLARLADNTTVFDRAIIEHNMLSASKIYNNIRLDELATLLNVSVEQAEQVAARMIGENRMVGSIDQLEQLISFESGGAAQEEETGAVSAVPGGAQSNYRVEQSMLEIIKWDRAIQTLCHDLDSAIASIQEKYPQYASTKI</sequence>
<gene>
    <name evidence="9" type="ORF">BCV71DRAFT_37900</name>
</gene>
<evidence type="ECO:0000256" key="5">
    <source>
        <dbReference type="ARBA" id="ARBA00022490"/>
    </source>
</evidence>
<dbReference type="InterPro" id="IPR036390">
    <property type="entry name" value="WH_DNA-bd_sf"/>
</dbReference>
<dbReference type="Gene3D" id="1.10.10.10">
    <property type="entry name" value="Winged helix-like DNA-binding domain superfamily/Winged helix DNA-binding domain"/>
    <property type="match status" value="1"/>
</dbReference>
<dbReference type="Pfam" id="PF01399">
    <property type="entry name" value="PCI"/>
    <property type="match status" value="1"/>
</dbReference>
<dbReference type="AlphaFoldDB" id="A0A0A1P3A1"/>
<dbReference type="Proteomes" id="UP000242381">
    <property type="component" value="Unassembled WGS sequence"/>
</dbReference>
<evidence type="ECO:0000256" key="3">
    <source>
        <dbReference type="ARBA" id="ARBA00010417"/>
    </source>
</evidence>
<dbReference type="SMART" id="SM00088">
    <property type="entry name" value="PINT"/>
    <property type="match status" value="1"/>
</dbReference>
<evidence type="ECO:0000256" key="6">
    <source>
        <dbReference type="ARBA" id="ARBA00022790"/>
    </source>
</evidence>
<dbReference type="InterPro" id="IPR036388">
    <property type="entry name" value="WH-like_DNA-bd_sf"/>
</dbReference>
<evidence type="ECO:0000256" key="7">
    <source>
        <dbReference type="ARBA" id="ARBA00023242"/>
    </source>
</evidence>
<comment type="subcellular location">
    <subcellularLocation>
        <location evidence="2">Cytoplasm</location>
    </subcellularLocation>
    <subcellularLocation>
        <location evidence="1">Nucleus</location>
    </subcellularLocation>
</comment>
<dbReference type="GO" id="GO:0008180">
    <property type="term" value="C:COP9 signalosome"/>
    <property type="evidence" value="ECO:0007669"/>
    <property type="project" value="UniProtKB-KW"/>
</dbReference>
<evidence type="ECO:0000256" key="4">
    <source>
        <dbReference type="ARBA" id="ARBA00014881"/>
    </source>
</evidence>
<reference evidence="9 10" key="1">
    <citation type="journal article" date="2016" name="Proc. Natl. Acad. Sci. U.S.A.">
        <title>Lipid metabolic changes in an early divergent fungus govern the establishment of a mutualistic symbiosis with endobacteria.</title>
        <authorList>
            <person name="Lastovetsky O.A."/>
            <person name="Gaspar M.L."/>
            <person name="Mondo S.J."/>
            <person name="LaButti K.M."/>
            <person name="Sandor L."/>
            <person name="Grigoriev I.V."/>
            <person name="Henry S.A."/>
            <person name="Pawlowska T.E."/>
        </authorList>
    </citation>
    <scope>NUCLEOTIDE SEQUENCE [LARGE SCALE GENOMIC DNA]</scope>
    <source>
        <strain evidence="9 10">ATCC 11559</strain>
    </source>
</reference>
<dbReference type="EMBL" id="KV921275">
    <property type="protein sequence ID" value="ORE21688.1"/>
    <property type="molecule type" value="Genomic_DNA"/>
</dbReference>
<protein>
    <recommendedName>
        <fullName evidence="4">COP9 signalosome complex subunit 4</fullName>
    </recommendedName>
</protein>